<comment type="catalytic activity">
    <reaction evidence="1">
        <text>D-glucuronate = D-fructuronate</text>
        <dbReference type="Rhea" id="RHEA:13049"/>
        <dbReference type="ChEBI" id="CHEBI:58720"/>
        <dbReference type="ChEBI" id="CHEBI:59863"/>
        <dbReference type="EC" id="5.3.1.12"/>
    </reaction>
</comment>
<gene>
    <name evidence="1 2" type="primary">uxaC</name>
    <name evidence="2" type="ORF">I6U48_13280</name>
</gene>
<dbReference type="PANTHER" id="PTHR30068:SF4">
    <property type="entry name" value="URONATE ISOMERASE"/>
    <property type="match status" value="1"/>
</dbReference>
<dbReference type="EC" id="5.3.1.12" evidence="1"/>
<evidence type="ECO:0000256" key="1">
    <source>
        <dbReference type="HAMAP-Rule" id="MF_00675"/>
    </source>
</evidence>
<dbReference type="AlphaFoldDB" id="A0A949WRE2"/>
<proteinExistence type="inferred from homology"/>
<protein>
    <recommendedName>
        <fullName evidence="1">Uronate isomerase</fullName>
        <ecNumber evidence="1">5.3.1.12</ecNumber>
    </recommendedName>
    <alternativeName>
        <fullName evidence="1">Glucuronate isomerase</fullName>
    </alternativeName>
    <alternativeName>
        <fullName evidence="1">Uronic isomerase</fullName>
    </alternativeName>
</protein>
<sequence>MKKFMDENFLLSNDTAIELYHNYAKDMPIIDYHCHLNPKEIYENKRFKNITEVWLYGDHYKWRAMRSNGIDEKYITGDASDYEKFMAWSRTMPMTIGNPLYHWTHLELQRFFGIYDVLNEKNAPAIWEKANELLNSEGFGARELIKKSNVKVICTTDDAIDSLEYHIKLKEDKDFDVKVLPALRPDKAFLINNDTFIPWVEELGQVVGKNITTYDEFLEALESRIRFFHSVGCRISDHALDSITYARSSKEELVEIFAKALKEGKVSREEEGKYKTAILQFLGRMYSELGWAMQYHIAALRNNNTKMFKQLGPDTGFDSINDGEIAYPLARLLDSLQVNNNLPKTILYTLNPKDNYVIGTMLGNFQGTEVPGKIQFGSAWWFVDNKEGMIEQMKTLANLGLLSRFVGMLTDSRSFLSYTRHEYFRRILCNLIGEWVENGEVPEDMELLGSIVQGIAYNNAKEYFGM</sequence>
<name>A0A949WRE2_9CLOT</name>
<dbReference type="Pfam" id="PF02614">
    <property type="entry name" value="UxaC"/>
    <property type="match status" value="1"/>
</dbReference>
<comment type="similarity">
    <text evidence="1">Belongs to the metallo-dependent hydrolases superfamily. Uronate isomerase family.</text>
</comment>
<accession>A0A949WRE2</accession>
<evidence type="ECO:0000313" key="2">
    <source>
        <dbReference type="EMBL" id="MBV7273876.1"/>
    </source>
</evidence>
<comment type="pathway">
    <text evidence="1">Carbohydrate metabolism; pentose and glucuronate interconversion.</text>
</comment>
<evidence type="ECO:0000313" key="3">
    <source>
        <dbReference type="Proteomes" id="UP000694308"/>
    </source>
</evidence>
<organism evidence="2 3">
    <name type="scientific">Clostridium thailandense</name>
    <dbReference type="NCBI Taxonomy" id="2794346"/>
    <lineage>
        <taxon>Bacteria</taxon>
        <taxon>Bacillati</taxon>
        <taxon>Bacillota</taxon>
        <taxon>Clostridia</taxon>
        <taxon>Eubacteriales</taxon>
        <taxon>Clostridiaceae</taxon>
        <taxon>Clostridium</taxon>
    </lineage>
</organism>
<dbReference type="GO" id="GO:0008880">
    <property type="term" value="F:glucuronate isomerase activity"/>
    <property type="evidence" value="ECO:0007669"/>
    <property type="project" value="UniProtKB-UniRule"/>
</dbReference>
<reference evidence="2" key="1">
    <citation type="submission" date="2020-12" db="EMBL/GenBank/DDBJ databases">
        <title>Clostridium thailandense sp. nov., a novel acetogenic bacterium isolated from peat land soil in Thailand.</title>
        <authorList>
            <person name="Chaikitkaew S."/>
            <person name="Birkeland N.K."/>
        </authorList>
    </citation>
    <scope>NUCLEOTIDE SEQUENCE</scope>
    <source>
        <strain evidence="2">PL3</strain>
    </source>
</reference>
<dbReference type="HAMAP" id="MF_00675">
    <property type="entry name" value="UxaC"/>
    <property type="match status" value="1"/>
</dbReference>
<comment type="catalytic activity">
    <reaction evidence="1">
        <text>aldehydo-D-galacturonate = keto-D-tagaturonate</text>
        <dbReference type="Rhea" id="RHEA:27702"/>
        <dbReference type="ChEBI" id="CHEBI:12952"/>
        <dbReference type="ChEBI" id="CHEBI:17886"/>
    </reaction>
</comment>
<dbReference type="InterPro" id="IPR003766">
    <property type="entry name" value="Uronate_isomerase"/>
</dbReference>
<dbReference type="RefSeq" id="WP_218320945.1">
    <property type="nucleotide sequence ID" value="NZ_JAEEGC010000057.1"/>
</dbReference>
<dbReference type="EMBL" id="JAEEGC010000057">
    <property type="protein sequence ID" value="MBV7273876.1"/>
    <property type="molecule type" value="Genomic_DNA"/>
</dbReference>
<dbReference type="GO" id="GO:0042840">
    <property type="term" value="P:D-glucuronate catabolic process"/>
    <property type="evidence" value="ECO:0007669"/>
    <property type="project" value="TreeGrafter"/>
</dbReference>
<dbReference type="PANTHER" id="PTHR30068">
    <property type="entry name" value="URONATE ISOMERASE"/>
    <property type="match status" value="1"/>
</dbReference>
<dbReference type="NCBIfam" id="NF002794">
    <property type="entry name" value="PRK02925.1"/>
    <property type="match status" value="1"/>
</dbReference>
<keyword evidence="1 2" id="KW-0413">Isomerase</keyword>
<dbReference type="GO" id="GO:0019698">
    <property type="term" value="P:D-galacturonate catabolic process"/>
    <property type="evidence" value="ECO:0007669"/>
    <property type="project" value="TreeGrafter"/>
</dbReference>
<comment type="caution">
    <text evidence="2">The sequence shown here is derived from an EMBL/GenBank/DDBJ whole genome shotgun (WGS) entry which is preliminary data.</text>
</comment>
<dbReference type="Proteomes" id="UP000694308">
    <property type="component" value="Unassembled WGS sequence"/>
</dbReference>
<keyword evidence="3" id="KW-1185">Reference proteome</keyword>